<gene>
    <name evidence="6" type="ORF">ILUMI_03554</name>
</gene>
<accession>A0A8K0DGC8</accession>
<dbReference type="PROSITE" id="PS00134">
    <property type="entry name" value="TRYPSIN_HIS"/>
    <property type="match status" value="1"/>
</dbReference>
<dbReference type="InterPro" id="IPR009003">
    <property type="entry name" value="Peptidase_S1_PA"/>
</dbReference>
<dbReference type="PROSITE" id="PS50240">
    <property type="entry name" value="TRYPSIN_DOM"/>
    <property type="match status" value="1"/>
</dbReference>
<dbReference type="PRINTS" id="PR00722">
    <property type="entry name" value="CHYMOTRYPSIN"/>
</dbReference>
<comment type="similarity">
    <text evidence="4">Belongs to the peptidase S1 family. CLIP subfamily.</text>
</comment>
<comment type="caution">
    <text evidence="6">The sequence shown here is derived from an EMBL/GenBank/DDBJ whole genome shotgun (WGS) entry which is preliminary data.</text>
</comment>
<sequence>MSYFKTYYRFLKMYRLLMLRYSYLLLANQLGANWRPTYERADQQHYGVPGFCPSNTQCLPLSSCPVLSNIVNHACVYSNRVTSLGCGYEGSGLVCCPRVSEGPPVVNQMGEKCGSSSVQGPNYNGLGAFPFVARIGFRNVVTGEMKYPCSGSIISNRIILTAAHCALAKSDNYKLFTARVGEYLTDSRIDCGEEFCALPVQDITISHVILHPGYQKEIYKDNIALLVLNSKINYTVTAQPICLPESWSVTGNYGTLVGWGKMAGQIEAPTYQQVLQFPIVGLQQCVNIYGRTLPITEYQLCAGGEHGKDACTGFGGSPLLQSEGDTYYQVGILSFGSDQCGAPGIPSVYTNVKKYVNWIKENSPVLYNNQ</sequence>
<dbReference type="FunFam" id="2.40.10.10:FF:000028">
    <property type="entry name" value="Serine protease easter"/>
    <property type="match status" value="1"/>
</dbReference>
<reference evidence="6" key="1">
    <citation type="submission" date="2019-08" db="EMBL/GenBank/DDBJ databases">
        <title>The genome of the North American firefly Photinus pyralis.</title>
        <authorList>
            <consortium name="Photinus pyralis genome working group"/>
            <person name="Fallon T.R."/>
            <person name="Sander Lower S.E."/>
            <person name="Weng J.-K."/>
        </authorList>
    </citation>
    <scope>NUCLEOTIDE SEQUENCE</scope>
    <source>
        <strain evidence="6">TRF0915ILg1</strain>
        <tissue evidence="6">Whole body</tissue>
    </source>
</reference>
<evidence type="ECO:0000256" key="4">
    <source>
        <dbReference type="ARBA" id="ARBA00024195"/>
    </source>
</evidence>
<dbReference type="AlphaFoldDB" id="A0A8K0DGC8"/>
<dbReference type="Gene3D" id="2.40.10.10">
    <property type="entry name" value="Trypsin-like serine proteases"/>
    <property type="match status" value="2"/>
</dbReference>
<keyword evidence="1" id="KW-0732">Signal</keyword>
<evidence type="ECO:0000256" key="2">
    <source>
        <dbReference type="ARBA" id="ARBA00023157"/>
    </source>
</evidence>
<proteinExistence type="inferred from homology"/>
<dbReference type="InterPro" id="IPR001254">
    <property type="entry name" value="Trypsin_dom"/>
</dbReference>
<evidence type="ECO:0000313" key="7">
    <source>
        <dbReference type="Proteomes" id="UP000801492"/>
    </source>
</evidence>
<dbReference type="PANTHER" id="PTHR24258">
    <property type="entry name" value="SERINE PROTEASE-RELATED"/>
    <property type="match status" value="1"/>
</dbReference>
<evidence type="ECO:0000313" key="6">
    <source>
        <dbReference type="EMBL" id="KAF2902632.1"/>
    </source>
</evidence>
<dbReference type="PANTHER" id="PTHR24258:SF145">
    <property type="entry name" value="SERINE PROTEASE EASTER-LIKE PROTEIN"/>
    <property type="match status" value="1"/>
</dbReference>
<feature type="domain" description="Peptidase S1" evidence="5">
    <location>
        <begin position="118"/>
        <end position="364"/>
    </location>
</feature>
<keyword evidence="3" id="KW-0325">Glycoprotein</keyword>
<protein>
    <recommendedName>
        <fullName evidence="5">Peptidase S1 domain-containing protein</fullName>
    </recommendedName>
</protein>
<dbReference type="GO" id="GO:0004252">
    <property type="term" value="F:serine-type endopeptidase activity"/>
    <property type="evidence" value="ECO:0007669"/>
    <property type="project" value="InterPro"/>
</dbReference>
<dbReference type="CDD" id="cd00190">
    <property type="entry name" value="Tryp_SPc"/>
    <property type="match status" value="1"/>
</dbReference>
<name>A0A8K0DGC8_IGNLU</name>
<dbReference type="InterPro" id="IPR043504">
    <property type="entry name" value="Peptidase_S1_PA_chymotrypsin"/>
</dbReference>
<dbReference type="EMBL" id="VTPC01001236">
    <property type="protein sequence ID" value="KAF2902632.1"/>
    <property type="molecule type" value="Genomic_DNA"/>
</dbReference>
<dbReference type="GO" id="GO:0006508">
    <property type="term" value="P:proteolysis"/>
    <property type="evidence" value="ECO:0007669"/>
    <property type="project" value="InterPro"/>
</dbReference>
<evidence type="ECO:0000256" key="3">
    <source>
        <dbReference type="ARBA" id="ARBA00023180"/>
    </source>
</evidence>
<keyword evidence="2" id="KW-1015">Disulfide bond</keyword>
<organism evidence="6 7">
    <name type="scientific">Ignelater luminosus</name>
    <name type="common">Cucubano</name>
    <name type="synonym">Pyrophorus luminosus</name>
    <dbReference type="NCBI Taxonomy" id="2038154"/>
    <lineage>
        <taxon>Eukaryota</taxon>
        <taxon>Metazoa</taxon>
        <taxon>Ecdysozoa</taxon>
        <taxon>Arthropoda</taxon>
        <taxon>Hexapoda</taxon>
        <taxon>Insecta</taxon>
        <taxon>Pterygota</taxon>
        <taxon>Neoptera</taxon>
        <taxon>Endopterygota</taxon>
        <taxon>Coleoptera</taxon>
        <taxon>Polyphaga</taxon>
        <taxon>Elateriformia</taxon>
        <taxon>Elateroidea</taxon>
        <taxon>Elateridae</taxon>
        <taxon>Agrypninae</taxon>
        <taxon>Pyrophorini</taxon>
        <taxon>Ignelater</taxon>
    </lineage>
</organism>
<dbReference type="SMART" id="SM00020">
    <property type="entry name" value="Tryp_SPc"/>
    <property type="match status" value="1"/>
</dbReference>
<dbReference type="Pfam" id="PF00089">
    <property type="entry name" value="Trypsin"/>
    <property type="match status" value="1"/>
</dbReference>
<evidence type="ECO:0000256" key="1">
    <source>
        <dbReference type="ARBA" id="ARBA00022729"/>
    </source>
</evidence>
<dbReference type="SUPFAM" id="SSF50494">
    <property type="entry name" value="Trypsin-like serine proteases"/>
    <property type="match status" value="1"/>
</dbReference>
<dbReference type="Proteomes" id="UP000801492">
    <property type="component" value="Unassembled WGS sequence"/>
</dbReference>
<dbReference type="OrthoDB" id="7726766at2759"/>
<dbReference type="InterPro" id="IPR018114">
    <property type="entry name" value="TRYPSIN_HIS"/>
</dbReference>
<keyword evidence="7" id="KW-1185">Reference proteome</keyword>
<dbReference type="InterPro" id="IPR001314">
    <property type="entry name" value="Peptidase_S1A"/>
</dbReference>
<evidence type="ECO:0000259" key="5">
    <source>
        <dbReference type="PROSITE" id="PS50240"/>
    </source>
</evidence>